<proteinExistence type="predicted"/>
<gene>
    <name evidence="1" type="ORF">Sradi_7199100</name>
</gene>
<sequence length="60" mass="6408">MAGLFCLTPEPIRDWLGVSFSLVSPNQMFPSPYSSSASSSNVPSVRIGDLEDNGIGLHLI</sequence>
<organism evidence="1">
    <name type="scientific">Sesamum radiatum</name>
    <name type="common">Black benniseed</name>
    <dbReference type="NCBI Taxonomy" id="300843"/>
    <lineage>
        <taxon>Eukaryota</taxon>
        <taxon>Viridiplantae</taxon>
        <taxon>Streptophyta</taxon>
        <taxon>Embryophyta</taxon>
        <taxon>Tracheophyta</taxon>
        <taxon>Spermatophyta</taxon>
        <taxon>Magnoliopsida</taxon>
        <taxon>eudicotyledons</taxon>
        <taxon>Gunneridae</taxon>
        <taxon>Pentapetalae</taxon>
        <taxon>asterids</taxon>
        <taxon>lamiids</taxon>
        <taxon>Lamiales</taxon>
        <taxon>Pedaliaceae</taxon>
        <taxon>Sesamum</taxon>
    </lineage>
</organism>
<protein>
    <submittedName>
        <fullName evidence="1">Uncharacterized protein</fullName>
    </submittedName>
</protein>
<comment type="caution">
    <text evidence="1">The sequence shown here is derived from an EMBL/GenBank/DDBJ whole genome shotgun (WGS) entry which is preliminary data.</text>
</comment>
<reference evidence="1" key="1">
    <citation type="submission" date="2020-06" db="EMBL/GenBank/DDBJ databases">
        <authorList>
            <person name="Li T."/>
            <person name="Hu X."/>
            <person name="Zhang T."/>
            <person name="Song X."/>
            <person name="Zhang H."/>
            <person name="Dai N."/>
            <person name="Sheng W."/>
            <person name="Hou X."/>
            <person name="Wei L."/>
        </authorList>
    </citation>
    <scope>NUCLEOTIDE SEQUENCE</scope>
    <source>
        <strain evidence="1">G02</strain>
        <tissue evidence="1">Leaf</tissue>
    </source>
</reference>
<accession>A0AAW2IQH7</accession>
<dbReference type="EMBL" id="JACGWJ010001145">
    <property type="protein sequence ID" value="KAL0284401.1"/>
    <property type="molecule type" value="Genomic_DNA"/>
</dbReference>
<dbReference type="AlphaFoldDB" id="A0AAW2IQH7"/>
<reference evidence="1" key="2">
    <citation type="journal article" date="2024" name="Plant">
        <title>Genomic evolution and insights into agronomic trait innovations of Sesamum species.</title>
        <authorList>
            <person name="Miao H."/>
            <person name="Wang L."/>
            <person name="Qu L."/>
            <person name="Liu H."/>
            <person name="Sun Y."/>
            <person name="Le M."/>
            <person name="Wang Q."/>
            <person name="Wei S."/>
            <person name="Zheng Y."/>
            <person name="Lin W."/>
            <person name="Duan Y."/>
            <person name="Cao H."/>
            <person name="Xiong S."/>
            <person name="Wang X."/>
            <person name="Wei L."/>
            <person name="Li C."/>
            <person name="Ma Q."/>
            <person name="Ju M."/>
            <person name="Zhao R."/>
            <person name="Li G."/>
            <person name="Mu C."/>
            <person name="Tian Q."/>
            <person name="Mei H."/>
            <person name="Zhang T."/>
            <person name="Gao T."/>
            <person name="Zhang H."/>
        </authorList>
    </citation>
    <scope>NUCLEOTIDE SEQUENCE</scope>
    <source>
        <strain evidence="1">G02</strain>
    </source>
</reference>
<evidence type="ECO:0000313" key="1">
    <source>
        <dbReference type="EMBL" id="KAL0284401.1"/>
    </source>
</evidence>
<name>A0AAW2IQH7_SESRA</name>